<evidence type="ECO:0000313" key="10">
    <source>
        <dbReference type="Proteomes" id="UP000653305"/>
    </source>
</evidence>
<sequence>MAAYAALVSLENLMEQIQIHTRRSISLHKEQIESLSEKVSFLQEFIEKYSHILSKEAEILETQIASAAYAAEDVIESHIVDQIHGGSFSLLDLQNVIEEMDHIKGMCMKFKENRGFRDLLPTYSFSANNSTRSLTIERNIMVGFDEKLIQIMDELTVQQSSRRIVSIVGMGGIGKTTLARNVYENALIVQKFHIRAWVTVSQHYNVKEILLKLLIFLREQHERELDRQSEDQLGEKLYKILSGRMYLIILDDMWSMEAWDMIKKFLPDNNNRSRIVMNLLNEKESWRLFCETVFAEEGCPPELEEIGEQNYDIRVSRLIKLWVAEGFLKPSKIRSLEEVAEDYVRDLVDRNLIFVRRLGSNGKTKTCYVHDLLRDACLRVAGREKFLCVMRVLNTARRTDKERRIIFHESIPKKDHDLPVFHALRSASFARSLICAGGQLPYKFRLLRVLTVVDDDSLETIFRQVNLRYLSYEHLLFSYSNSLRRYPCCGMCKR</sequence>
<dbReference type="GO" id="GO:0098542">
    <property type="term" value="P:defense response to other organism"/>
    <property type="evidence" value="ECO:0007669"/>
    <property type="project" value="TreeGrafter"/>
</dbReference>
<dbReference type="InterPro" id="IPR002182">
    <property type="entry name" value="NB-ARC"/>
</dbReference>
<dbReference type="SUPFAM" id="SSF52540">
    <property type="entry name" value="P-loop containing nucleoside triphosphate hydrolases"/>
    <property type="match status" value="1"/>
</dbReference>
<gene>
    <name evidence="9" type="ORF">PHJA_002743000</name>
</gene>
<keyword evidence="10" id="KW-1185">Reference proteome</keyword>
<organism evidence="9 10">
    <name type="scientific">Phtheirospermum japonicum</name>
    <dbReference type="NCBI Taxonomy" id="374723"/>
    <lineage>
        <taxon>Eukaryota</taxon>
        <taxon>Viridiplantae</taxon>
        <taxon>Streptophyta</taxon>
        <taxon>Embryophyta</taxon>
        <taxon>Tracheophyta</taxon>
        <taxon>Spermatophyta</taxon>
        <taxon>Magnoliopsida</taxon>
        <taxon>eudicotyledons</taxon>
        <taxon>Gunneridae</taxon>
        <taxon>Pentapetalae</taxon>
        <taxon>asterids</taxon>
        <taxon>lamiids</taxon>
        <taxon>Lamiales</taxon>
        <taxon>Orobanchaceae</taxon>
        <taxon>Orobanchaceae incertae sedis</taxon>
        <taxon>Phtheirospermum</taxon>
    </lineage>
</organism>
<feature type="domain" description="Disease resistance protein winged helix" evidence="8">
    <location>
        <begin position="309"/>
        <end position="375"/>
    </location>
</feature>
<dbReference type="OrthoDB" id="1283970at2759"/>
<dbReference type="InterPro" id="IPR036388">
    <property type="entry name" value="WH-like_DNA-bd_sf"/>
</dbReference>
<comment type="subcellular location">
    <subcellularLocation>
        <location evidence="1">Cytoplasm</location>
    </subcellularLocation>
</comment>
<dbReference type="Pfam" id="PF23559">
    <property type="entry name" value="WHD_DRP"/>
    <property type="match status" value="1"/>
</dbReference>
<dbReference type="Pfam" id="PF00931">
    <property type="entry name" value="NB-ARC"/>
    <property type="match status" value="1"/>
</dbReference>
<comment type="caution">
    <text evidence="9">The sequence shown here is derived from an EMBL/GenBank/DDBJ whole genome shotgun (WGS) entry which is preliminary data.</text>
</comment>
<evidence type="ECO:0000256" key="5">
    <source>
        <dbReference type="ARBA" id="ARBA00022821"/>
    </source>
</evidence>
<dbReference type="PRINTS" id="PR00364">
    <property type="entry name" value="DISEASERSIST"/>
</dbReference>
<dbReference type="Gene3D" id="1.10.10.10">
    <property type="entry name" value="Winged helix-like DNA-binding domain superfamily/Winged helix DNA-binding domain"/>
    <property type="match status" value="1"/>
</dbReference>
<protein>
    <submittedName>
        <fullName evidence="9">Putative late blight resistance protein homolog r1a-3</fullName>
    </submittedName>
</protein>
<keyword evidence="5" id="KW-0611">Plant defense</keyword>
<dbReference type="InterPro" id="IPR058922">
    <property type="entry name" value="WHD_DRP"/>
</dbReference>
<evidence type="ECO:0000256" key="2">
    <source>
        <dbReference type="ARBA" id="ARBA00008894"/>
    </source>
</evidence>
<dbReference type="InterPro" id="IPR027417">
    <property type="entry name" value="P-loop_NTPase"/>
</dbReference>
<dbReference type="GO" id="GO:0005524">
    <property type="term" value="F:ATP binding"/>
    <property type="evidence" value="ECO:0007669"/>
    <property type="project" value="UniProtKB-KW"/>
</dbReference>
<dbReference type="PANTHER" id="PTHR23155:SF1152">
    <property type="entry name" value="AAA+ ATPASE DOMAIN-CONTAINING PROTEIN"/>
    <property type="match status" value="1"/>
</dbReference>
<keyword evidence="3" id="KW-0963">Cytoplasm</keyword>
<dbReference type="GO" id="GO:0043531">
    <property type="term" value="F:ADP binding"/>
    <property type="evidence" value="ECO:0007669"/>
    <property type="project" value="InterPro"/>
</dbReference>
<evidence type="ECO:0000259" key="7">
    <source>
        <dbReference type="Pfam" id="PF00931"/>
    </source>
</evidence>
<evidence type="ECO:0000313" key="9">
    <source>
        <dbReference type="EMBL" id="GFQ05990.1"/>
    </source>
</evidence>
<evidence type="ECO:0000256" key="1">
    <source>
        <dbReference type="ARBA" id="ARBA00004496"/>
    </source>
</evidence>
<proteinExistence type="inferred from homology"/>
<name>A0A830D3W9_9LAMI</name>
<evidence type="ECO:0000256" key="4">
    <source>
        <dbReference type="ARBA" id="ARBA00022741"/>
    </source>
</evidence>
<keyword evidence="6" id="KW-0067">ATP-binding</keyword>
<reference evidence="9" key="1">
    <citation type="submission" date="2020-07" db="EMBL/GenBank/DDBJ databases">
        <title>Ethylene signaling mediates host invasion by parasitic plants.</title>
        <authorList>
            <person name="Yoshida S."/>
        </authorList>
    </citation>
    <scope>NUCLEOTIDE SEQUENCE</scope>
    <source>
        <strain evidence="9">Okayama</strain>
    </source>
</reference>
<keyword evidence="4" id="KW-0547">Nucleotide-binding</keyword>
<dbReference type="Gene3D" id="3.40.50.300">
    <property type="entry name" value="P-loop containing nucleotide triphosphate hydrolases"/>
    <property type="match status" value="1"/>
</dbReference>
<feature type="domain" description="NB-ARC" evidence="7">
    <location>
        <begin position="147"/>
        <end position="277"/>
    </location>
</feature>
<evidence type="ECO:0000259" key="8">
    <source>
        <dbReference type="Pfam" id="PF23559"/>
    </source>
</evidence>
<dbReference type="PANTHER" id="PTHR23155">
    <property type="entry name" value="DISEASE RESISTANCE PROTEIN RP"/>
    <property type="match status" value="1"/>
</dbReference>
<dbReference type="Gene3D" id="1.20.5.4130">
    <property type="match status" value="1"/>
</dbReference>
<evidence type="ECO:0000256" key="3">
    <source>
        <dbReference type="ARBA" id="ARBA00022490"/>
    </source>
</evidence>
<dbReference type="Proteomes" id="UP000653305">
    <property type="component" value="Unassembled WGS sequence"/>
</dbReference>
<dbReference type="GO" id="GO:0005737">
    <property type="term" value="C:cytoplasm"/>
    <property type="evidence" value="ECO:0007669"/>
    <property type="project" value="UniProtKB-SubCell"/>
</dbReference>
<dbReference type="InterPro" id="IPR044974">
    <property type="entry name" value="Disease_R_plants"/>
</dbReference>
<dbReference type="EMBL" id="BMAC01001141">
    <property type="protein sequence ID" value="GFQ05990.1"/>
    <property type="molecule type" value="Genomic_DNA"/>
</dbReference>
<evidence type="ECO:0000256" key="6">
    <source>
        <dbReference type="ARBA" id="ARBA00022840"/>
    </source>
</evidence>
<dbReference type="FunFam" id="3.40.50.300:FF:001091">
    <property type="entry name" value="Probable disease resistance protein At1g61300"/>
    <property type="match status" value="1"/>
</dbReference>
<comment type="similarity">
    <text evidence="2">Belongs to the disease resistance NB-LRR family.</text>
</comment>
<accession>A0A830D3W9</accession>
<dbReference type="AlphaFoldDB" id="A0A830D3W9"/>